<dbReference type="InterPro" id="IPR010390">
    <property type="entry name" value="ABC-2_transporter-like"/>
</dbReference>
<protein>
    <submittedName>
        <fullName evidence="2">ABC transporter permease</fullName>
    </submittedName>
</protein>
<feature type="transmembrane region" description="Helical" evidence="1">
    <location>
        <begin position="63"/>
        <end position="80"/>
    </location>
</feature>
<keyword evidence="1" id="KW-1133">Transmembrane helix</keyword>
<comment type="caution">
    <text evidence="2">The sequence shown here is derived from an EMBL/GenBank/DDBJ whole genome shotgun (WGS) entry which is preliminary data.</text>
</comment>
<sequence length="271" mass="29252">MADVLAARLRPYRAVLASRIRAQRSYRASFALDLVSSLLVGVIELAEVWVLFHNVVRLGGLEFSQILLVFGIADLCYSLADLSFGHCDTLPTYLRAGTLDIFYLRPQPLLLQLITSDISLRRLARAAVGLTALVAGLVVNDIDWTAAHGLLLAVAIVSGYATFAGMFVWAGGVQFFLVEGAETTNAFVYGGRYAATQPASVWDRPLWAVFGFFFPMAFTGFLPTLTLLGIAGPGWLPGWAGWCAPVAGAWTWLLALGSWHAGVRHYQGGGG</sequence>
<dbReference type="PANTHER" id="PTHR36833">
    <property type="entry name" value="SLR0610 PROTEIN-RELATED"/>
    <property type="match status" value="1"/>
</dbReference>
<dbReference type="RefSeq" id="WP_344778509.1">
    <property type="nucleotide sequence ID" value="NZ_BAABAH010000019.1"/>
</dbReference>
<feature type="transmembrane region" description="Helical" evidence="1">
    <location>
        <begin position="30"/>
        <end position="51"/>
    </location>
</feature>
<organism evidence="2 3">
    <name type="scientific">Nocardioides panacisoli</name>
    <dbReference type="NCBI Taxonomy" id="627624"/>
    <lineage>
        <taxon>Bacteria</taxon>
        <taxon>Bacillati</taxon>
        <taxon>Actinomycetota</taxon>
        <taxon>Actinomycetes</taxon>
        <taxon>Propionibacteriales</taxon>
        <taxon>Nocardioidaceae</taxon>
        <taxon>Nocardioides</taxon>
    </lineage>
</organism>
<keyword evidence="3" id="KW-1185">Reference proteome</keyword>
<name>A0ABP7J2Z6_9ACTN</name>
<dbReference type="Pfam" id="PF06182">
    <property type="entry name" value="ABC2_membrane_6"/>
    <property type="match status" value="1"/>
</dbReference>
<dbReference type="PANTHER" id="PTHR36833:SF1">
    <property type="entry name" value="INTEGRAL MEMBRANE TRANSPORT PROTEIN"/>
    <property type="match status" value="1"/>
</dbReference>
<feature type="transmembrane region" description="Helical" evidence="1">
    <location>
        <begin position="206"/>
        <end position="230"/>
    </location>
</feature>
<evidence type="ECO:0000313" key="3">
    <source>
        <dbReference type="Proteomes" id="UP001501821"/>
    </source>
</evidence>
<feature type="transmembrane region" description="Helical" evidence="1">
    <location>
        <begin position="146"/>
        <end position="169"/>
    </location>
</feature>
<keyword evidence="1" id="KW-0812">Transmembrane</keyword>
<evidence type="ECO:0000313" key="2">
    <source>
        <dbReference type="EMBL" id="GAA3833529.1"/>
    </source>
</evidence>
<reference evidence="3" key="1">
    <citation type="journal article" date="2019" name="Int. J. Syst. Evol. Microbiol.">
        <title>The Global Catalogue of Microorganisms (GCM) 10K type strain sequencing project: providing services to taxonomists for standard genome sequencing and annotation.</title>
        <authorList>
            <consortium name="The Broad Institute Genomics Platform"/>
            <consortium name="The Broad Institute Genome Sequencing Center for Infectious Disease"/>
            <person name="Wu L."/>
            <person name="Ma J."/>
        </authorList>
    </citation>
    <scope>NUCLEOTIDE SEQUENCE [LARGE SCALE GENOMIC DNA]</scope>
    <source>
        <strain evidence="3">JCM 16953</strain>
    </source>
</reference>
<dbReference type="Proteomes" id="UP001501821">
    <property type="component" value="Unassembled WGS sequence"/>
</dbReference>
<gene>
    <name evidence="2" type="ORF">GCM10022242_38230</name>
</gene>
<feature type="transmembrane region" description="Helical" evidence="1">
    <location>
        <begin position="236"/>
        <end position="256"/>
    </location>
</feature>
<feature type="transmembrane region" description="Helical" evidence="1">
    <location>
        <begin position="123"/>
        <end position="140"/>
    </location>
</feature>
<accession>A0ABP7J2Z6</accession>
<keyword evidence="1" id="KW-0472">Membrane</keyword>
<evidence type="ECO:0000256" key="1">
    <source>
        <dbReference type="SAM" id="Phobius"/>
    </source>
</evidence>
<proteinExistence type="predicted"/>
<dbReference type="EMBL" id="BAABAH010000019">
    <property type="protein sequence ID" value="GAA3833529.1"/>
    <property type="molecule type" value="Genomic_DNA"/>
</dbReference>